<proteinExistence type="predicted"/>
<dbReference type="InterPro" id="IPR013022">
    <property type="entry name" value="Xyl_isomerase-like_TIM-brl"/>
</dbReference>
<evidence type="ECO:0000259" key="1">
    <source>
        <dbReference type="Pfam" id="PF01261"/>
    </source>
</evidence>
<dbReference type="AlphaFoldDB" id="A0A9D1L509"/>
<dbReference type="InterPro" id="IPR036237">
    <property type="entry name" value="Xyl_isomerase-like_sf"/>
</dbReference>
<reference evidence="2" key="2">
    <citation type="journal article" date="2021" name="PeerJ">
        <title>Extensive microbial diversity within the chicken gut microbiome revealed by metagenomics and culture.</title>
        <authorList>
            <person name="Gilroy R."/>
            <person name="Ravi A."/>
            <person name="Getino M."/>
            <person name="Pursley I."/>
            <person name="Horton D.L."/>
            <person name="Alikhan N.F."/>
            <person name="Baker D."/>
            <person name="Gharbi K."/>
            <person name="Hall N."/>
            <person name="Watson M."/>
            <person name="Adriaenssens E.M."/>
            <person name="Foster-Nyarko E."/>
            <person name="Jarju S."/>
            <person name="Secka A."/>
            <person name="Antonio M."/>
            <person name="Oren A."/>
            <person name="Chaudhuri R.R."/>
            <person name="La Ragione R."/>
            <person name="Hildebrand F."/>
            <person name="Pallen M.J."/>
        </authorList>
    </citation>
    <scope>NUCLEOTIDE SEQUENCE</scope>
    <source>
        <strain evidence="2">ChiHjej12B11-29160</strain>
    </source>
</reference>
<evidence type="ECO:0000313" key="3">
    <source>
        <dbReference type="Proteomes" id="UP000824078"/>
    </source>
</evidence>
<gene>
    <name evidence="2" type="ORF">IAD17_01745</name>
</gene>
<dbReference type="Pfam" id="PF01261">
    <property type="entry name" value="AP_endonuc_2"/>
    <property type="match status" value="1"/>
</dbReference>
<dbReference type="Proteomes" id="UP000824078">
    <property type="component" value="Unassembled WGS sequence"/>
</dbReference>
<organism evidence="2 3">
    <name type="scientific">Candidatus Coprovicinus avistercoris</name>
    <dbReference type="NCBI Taxonomy" id="2840754"/>
    <lineage>
        <taxon>Bacteria</taxon>
        <taxon>Bacillati</taxon>
        <taxon>Actinomycetota</taxon>
        <taxon>Coriobacteriia</taxon>
        <taxon>Coriobacteriales</taxon>
        <taxon>Coriobacteriaceae</taxon>
        <taxon>Coriobacteriaceae incertae sedis</taxon>
        <taxon>Candidatus Coprovicinus</taxon>
    </lineage>
</organism>
<dbReference type="EMBL" id="DVMQ01000006">
    <property type="protein sequence ID" value="HIU23632.1"/>
    <property type="molecule type" value="Genomic_DNA"/>
</dbReference>
<protein>
    <recommendedName>
        <fullName evidence="1">Xylose isomerase-like TIM barrel domain-containing protein</fullName>
    </recommendedName>
</protein>
<sequence>MADAVSYPRIYLTWDNVAFYKRWCTPDEWAEKIADLNIRYVEASADNEHDPLFMGPDYFHAWIGQVRDAEHRHDIRVANLYSGHGTYSTLGMTHPDARVRENMMNNWFYPMVEAAGELGCGMGFFAHAFPHRVLQSQATYGEYVDLLIEQLVQLNRHAGEVGCRELGLEQMYTPHQYPWRINDTRELLRRVTQESGRNFYFTEDVGHHQRKFQRPSEGQYLTTPYPDLWLGSDKAFALARERGISAWPSIEEDMDKNPQLFASAKDCDCYQWLSELGCYSPIIHLQQTDGQTSAHISFTEKTNAWGIINPLKVLSALKASYDRPIDPGMPDRCTDIYLTLELYSGTASIIEQDWVGFEESARYWRNAIPEDGLPLDELVARLSDKA</sequence>
<evidence type="ECO:0000313" key="2">
    <source>
        <dbReference type="EMBL" id="HIU23632.1"/>
    </source>
</evidence>
<feature type="domain" description="Xylose isomerase-like TIM barrel" evidence="1">
    <location>
        <begin position="31"/>
        <end position="211"/>
    </location>
</feature>
<name>A0A9D1L509_9ACTN</name>
<dbReference type="SUPFAM" id="SSF51658">
    <property type="entry name" value="Xylose isomerase-like"/>
    <property type="match status" value="1"/>
</dbReference>
<reference evidence="2" key="1">
    <citation type="submission" date="2020-10" db="EMBL/GenBank/DDBJ databases">
        <authorList>
            <person name="Gilroy R."/>
        </authorList>
    </citation>
    <scope>NUCLEOTIDE SEQUENCE</scope>
    <source>
        <strain evidence="2">ChiHjej12B11-29160</strain>
    </source>
</reference>
<accession>A0A9D1L509</accession>
<dbReference type="Gene3D" id="3.20.20.150">
    <property type="entry name" value="Divalent-metal-dependent TIM barrel enzymes"/>
    <property type="match status" value="2"/>
</dbReference>
<comment type="caution">
    <text evidence="2">The sequence shown here is derived from an EMBL/GenBank/DDBJ whole genome shotgun (WGS) entry which is preliminary data.</text>
</comment>